<evidence type="ECO:0000256" key="2">
    <source>
        <dbReference type="ARBA" id="ARBA00022801"/>
    </source>
</evidence>
<dbReference type="PANTHER" id="PTHR33794">
    <property type="entry name" value="BACILLOLYSIN"/>
    <property type="match status" value="1"/>
</dbReference>
<dbReference type="InterPro" id="IPR001570">
    <property type="entry name" value="Peptidase_M4_C_domain"/>
</dbReference>
<evidence type="ECO:0000256" key="3">
    <source>
        <dbReference type="ARBA" id="ARBA00022833"/>
    </source>
</evidence>
<evidence type="ECO:0000256" key="1">
    <source>
        <dbReference type="ARBA" id="ARBA00022670"/>
    </source>
</evidence>
<protein>
    <recommendedName>
        <fullName evidence="5">Peptidase M4 C-terminal domain-containing protein</fullName>
    </recommendedName>
</protein>
<dbReference type="AlphaFoldDB" id="X0VY91"/>
<name>X0VY91_9ZZZZ</name>
<comment type="caution">
    <text evidence="6">The sequence shown here is derived from an EMBL/GenBank/DDBJ whole genome shotgun (WGS) entry which is preliminary data.</text>
</comment>
<keyword evidence="1" id="KW-0645">Protease</keyword>
<dbReference type="InterPro" id="IPR050728">
    <property type="entry name" value="Zinc_Metalloprotease_M4"/>
</dbReference>
<evidence type="ECO:0000313" key="6">
    <source>
        <dbReference type="EMBL" id="GAG16052.1"/>
    </source>
</evidence>
<proteinExistence type="predicted"/>
<keyword evidence="2" id="KW-0378">Hydrolase</keyword>
<feature type="domain" description="Peptidase M4 C-terminal" evidence="5">
    <location>
        <begin position="10"/>
        <end position="92"/>
    </location>
</feature>
<dbReference type="Pfam" id="PF02868">
    <property type="entry name" value="Peptidase_M4_C"/>
    <property type="match status" value="1"/>
</dbReference>
<keyword evidence="4" id="KW-0482">Metalloprotease</keyword>
<dbReference type="SUPFAM" id="SSF55486">
    <property type="entry name" value="Metalloproteases ('zincins'), catalytic domain"/>
    <property type="match status" value="1"/>
</dbReference>
<evidence type="ECO:0000256" key="4">
    <source>
        <dbReference type="ARBA" id="ARBA00023049"/>
    </source>
</evidence>
<organism evidence="6">
    <name type="scientific">marine sediment metagenome</name>
    <dbReference type="NCBI Taxonomy" id="412755"/>
    <lineage>
        <taxon>unclassified sequences</taxon>
        <taxon>metagenomes</taxon>
        <taxon>ecological metagenomes</taxon>
    </lineage>
</organism>
<gene>
    <name evidence="6" type="ORF">S01H1_56127</name>
</gene>
<dbReference type="GO" id="GO:0006508">
    <property type="term" value="P:proteolysis"/>
    <property type="evidence" value="ECO:0007669"/>
    <property type="project" value="UniProtKB-KW"/>
</dbReference>
<evidence type="ECO:0000259" key="5">
    <source>
        <dbReference type="Pfam" id="PF02868"/>
    </source>
</evidence>
<feature type="non-terminal residue" evidence="6">
    <location>
        <position position="1"/>
    </location>
</feature>
<accession>X0VY91</accession>
<dbReference type="InterPro" id="IPR027268">
    <property type="entry name" value="Peptidase_M4/M1_CTD_sf"/>
</dbReference>
<sequence length="102" mass="11221">PIIVWEGSIVDNGGVHLNMTIYSHAFYLLAVGGTNKISGKSVTGIGIEKATKIFYRAWVHYMGKTSDFWYAANAIIQSAIDLYGQNSSEHAQAFYSMVAIGW</sequence>
<dbReference type="GO" id="GO:0004222">
    <property type="term" value="F:metalloendopeptidase activity"/>
    <property type="evidence" value="ECO:0007669"/>
    <property type="project" value="InterPro"/>
</dbReference>
<dbReference type="EMBL" id="BARS01036523">
    <property type="protein sequence ID" value="GAG16052.1"/>
    <property type="molecule type" value="Genomic_DNA"/>
</dbReference>
<keyword evidence="3" id="KW-0862">Zinc</keyword>
<reference evidence="6" key="1">
    <citation type="journal article" date="2014" name="Front. Microbiol.">
        <title>High frequency of phylogenetically diverse reductive dehalogenase-homologous genes in deep subseafloor sedimentary metagenomes.</title>
        <authorList>
            <person name="Kawai M."/>
            <person name="Futagami T."/>
            <person name="Toyoda A."/>
            <person name="Takaki Y."/>
            <person name="Nishi S."/>
            <person name="Hori S."/>
            <person name="Arai W."/>
            <person name="Tsubouchi T."/>
            <person name="Morono Y."/>
            <person name="Uchiyama I."/>
            <person name="Ito T."/>
            <person name="Fujiyama A."/>
            <person name="Inagaki F."/>
            <person name="Takami H."/>
        </authorList>
    </citation>
    <scope>NUCLEOTIDE SEQUENCE</scope>
    <source>
        <strain evidence="6">Expedition CK06-06</strain>
    </source>
</reference>
<dbReference type="PANTHER" id="PTHR33794:SF1">
    <property type="entry name" value="BACILLOLYSIN"/>
    <property type="match status" value="1"/>
</dbReference>
<dbReference type="Gene3D" id="1.10.390.10">
    <property type="entry name" value="Neutral Protease Domain 2"/>
    <property type="match status" value="1"/>
</dbReference>